<evidence type="ECO:0000313" key="2">
    <source>
        <dbReference type="Proteomes" id="UP001162972"/>
    </source>
</evidence>
<name>A0AAD6PLP9_9ROSI</name>
<keyword evidence="2" id="KW-1185">Reference proteome</keyword>
<accession>A0AAD6PLP9</accession>
<reference evidence="1 2" key="1">
    <citation type="journal article" date="2023" name="Int. J. Mol. Sci.">
        <title>De Novo Assembly and Annotation of 11 Diverse Shrub Willow (Salix) Genomes Reveals Novel Gene Organization in Sex-Linked Regions.</title>
        <authorList>
            <person name="Hyden B."/>
            <person name="Feng K."/>
            <person name="Yates T.B."/>
            <person name="Jawdy S."/>
            <person name="Cereghino C."/>
            <person name="Smart L.B."/>
            <person name="Muchero W."/>
        </authorList>
    </citation>
    <scope>NUCLEOTIDE SEQUENCE [LARGE SCALE GENOMIC DNA]</scope>
    <source>
        <tissue evidence="1">Shoot tip</tissue>
    </source>
</reference>
<comment type="caution">
    <text evidence="1">The sequence shown here is derived from an EMBL/GenBank/DDBJ whole genome shotgun (WGS) entry which is preliminary data.</text>
</comment>
<protein>
    <submittedName>
        <fullName evidence="1">Uncharacterized protein</fullName>
    </submittedName>
</protein>
<dbReference type="EMBL" id="JAPFFJ010000002">
    <property type="protein sequence ID" value="KAJ6433645.1"/>
    <property type="molecule type" value="Genomic_DNA"/>
</dbReference>
<dbReference type="AlphaFoldDB" id="A0AAD6PLP9"/>
<dbReference type="Proteomes" id="UP001162972">
    <property type="component" value="Chromosome 13"/>
</dbReference>
<proteinExistence type="predicted"/>
<gene>
    <name evidence="1" type="ORF">OIU84_017359</name>
</gene>
<evidence type="ECO:0000313" key="1">
    <source>
        <dbReference type="EMBL" id="KAJ6433645.1"/>
    </source>
</evidence>
<organism evidence="1 2">
    <name type="scientific">Salix udensis</name>
    <dbReference type="NCBI Taxonomy" id="889485"/>
    <lineage>
        <taxon>Eukaryota</taxon>
        <taxon>Viridiplantae</taxon>
        <taxon>Streptophyta</taxon>
        <taxon>Embryophyta</taxon>
        <taxon>Tracheophyta</taxon>
        <taxon>Spermatophyta</taxon>
        <taxon>Magnoliopsida</taxon>
        <taxon>eudicotyledons</taxon>
        <taxon>Gunneridae</taxon>
        <taxon>Pentapetalae</taxon>
        <taxon>rosids</taxon>
        <taxon>fabids</taxon>
        <taxon>Malpighiales</taxon>
        <taxon>Salicaceae</taxon>
        <taxon>Saliceae</taxon>
        <taxon>Salix</taxon>
    </lineage>
</organism>
<sequence length="16" mass="1640">MIVIVDLEPSSPPATA</sequence>